<sequence length="113" mass="12060">MSISHARKGKLHTWKSGAAKAVGFKDGAVITHTAKAGKPADMNTAAKTKGTAIANVRAKKRAVANAAGIARVQALWSSDRMSPEALRRRIENDAKWEAEHRAISAFSGVVRGR</sequence>
<dbReference type="AlphaFoldDB" id="A0A0S4U1W9"/>
<evidence type="ECO:0000313" key="1">
    <source>
        <dbReference type="EMBL" id="CUV16236.1"/>
    </source>
</evidence>
<organism evidence="1">
    <name type="scientific">Ralstonia solanacearum</name>
    <name type="common">Pseudomonas solanacearum</name>
    <dbReference type="NCBI Taxonomy" id="305"/>
    <lineage>
        <taxon>Bacteria</taxon>
        <taxon>Pseudomonadati</taxon>
        <taxon>Pseudomonadota</taxon>
        <taxon>Betaproteobacteria</taxon>
        <taxon>Burkholderiales</taxon>
        <taxon>Burkholderiaceae</taxon>
        <taxon>Ralstonia</taxon>
        <taxon>Ralstonia solanacearum species complex</taxon>
    </lineage>
</organism>
<reference evidence="1" key="1">
    <citation type="submission" date="2015-10" db="EMBL/GenBank/DDBJ databases">
        <authorList>
            <person name="Gilbert D.G."/>
        </authorList>
    </citation>
    <scope>NUCLEOTIDE SEQUENCE</scope>
    <source>
        <strain evidence="1">Phyl III-seqv23</strain>
    </source>
</reference>
<protein>
    <submittedName>
        <fullName evidence="1">Uncharacterized protein</fullName>
    </submittedName>
</protein>
<accession>A0A0S4U1W9</accession>
<proteinExistence type="predicted"/>
<name>A0A0S4U1W9_RALSL</name>
<dbReference type="EMBL" id="LN899821">
    <property type="protein sequence ID" value="CUV16236.1"/>
    <property type="molecule type" value="Genomic_DNA"/>
</dbReference>
<gene>
    <name evidence="1" type="ORF">PSS4_v1_50021</name>
</gene>